<dbReference type="EMBL" id="GL945431">
    <property type="protein sequence ID" value="EGO28121.1"/>
    <property type="molecule type" value="Genomic_DNA"/>
</dbReference>
<dbReference type="Proteomes" id="UP000008064">
    <property type="component" value="Unassembled WGS sequence"/>
</dbReference>
<sequence>MSVSPFGRTVASLSASLSTLSKYSACSMNSEKLGIGGLDVRFCQSSKLDICRSPSVAQSQAVSSHSDLVPVRRIRVLGNIAIGGNGSSRR</sequence>
<dbReference type="KEGG" id="sla:SERLADRAFT_462644"/>
<evidence type="ECO:0000313" key="1">
    <source>
        <dbReference type="EMBL" id="EGO28121.1"/>
    </source>
</evidence>
<name>F8NPC9_SERL9</name>
<accession>F8NPC9</accession>
<protein>
    <submittedName>
        <fullName evidence="1">Uncharacterized protein</fullName>
    </submittedName>
</protein>
<dbReference type="GeneID" id="18818413"/>
<proteinExistence type="predicted"/>
<dbReference type="RefSeq" id="XP_007316212.1">
    <property type="nucleotide sequence ID" value="XM_007316150.1"/>
</dbReference>
<gene>
    <name evidence="1" type="ORF">SERLADRAFT_462644</name>
</gene>
<organism>
    <name type="scientific">Serpula lacrymans var. lacrymans (strain S7.9)</name>
    <name type="common">Dry rot fungus</name>
    <dbReference type="NCBI Taxonomy" id="578457"/>
    <lineage>
        <taxon>Eukaryota</taxon>
        <taxon>Fungi</taxon>
        <taxon>Dikarya</taxon>
        <taxon>Basidiomycota</taxon>
        <taxon>Agaricomycotina</taxon>
        <taxon>Agaricomycetes</taxon>
        <taxon>Agaricomycetidae</taxon>
        <taxon>Boletales</taxon>
        <taxon>Coniophorineae</taxon>
        <taxon>Serpulaceae</taxon>
        <taxon>Serpula</taxon>
    </lineage>
</organism>
<dbReference type="HOGENOM" id="CLU_2442236_0_0_1"/>
<reference evidence="1" key="1">
    <citation type="submission" date="2011-04" db="EMBL/GenBank/DDBJ databases">
        <title>Evolution of plant cell wall degrading machinery underlies the functional diversity of forest fungi.</title>
        <authorList>
            <consortium name="US DOE Joint Genome Institute (JGI-PGF)"/>
            <person name="Eastwood D.C."/>
            <person name="Floudas D."/>
            <person name="Binder M."/>
            <person name="Majcherczyk A."/>
            <person name="Schneider P."/>
            <person name="Aerts A."/>
            <person name="Asiegbu F.O."/>
            <person name="Baker S.E."/>
            <person name="Barry K."/>
            <person name="Bendiksby M."/>
            <person name="Blumentritt M."/>
            <person name="Coutinho P.M."/>
            <person name="Cullen D."/>
            <person name="Cullen D."/>
            <person name="Gathman A."/>
            <person name="Goodell B."/>
            <person name="Henrissat B."/>
            <person name="Ihrmark K."/>
            <person name="Kauserud H."/>
            <person name="Kohler A."/>
            <person name="LaButti K."/>
            <person name="Lapidus A."/>
            <person name="Lavin J.L."/>
            <person name="Lee Y.-H."/>
            <person name="Lindquist E."/>
            <person name="Lilly W."/>
            <person name="Lucas S."/>
            <person name="Morin E."/>
            <person name="Murat C."/>
            <person name="Oguiza J.A."/>
            <person name="Park J."/>
            <person name="Pisabarro A.G."/>
            <person name="Riley R."/>
            <person name="Rosling A."/>
            <person name="Salamov A."/>
            <person name="Schmidt O."/>
            <person name="Schmutz J."/>
            <person name="Skrede I."/>
            <person name="Stenlid J."/>
            <person name="Wiebenga A."/>
            <person name="Xie X."/>
            <person name="Kues U."/>
            <person name="Hibbett D.S."/>
            <person name="Hoffmeister D."/>
            <person name="Hogberg N."/>
            <person name="Martin F."/>
            <person name="Grigoriev I.V."/>
            <person name="Watkinson S.C."/>
        </authorList>
    </citation>
    <scope>NUCLEOTIDE SEQUENCE</scope>
    <source>
        <strain evidence="1">S7.9</strain>
    </source>
</reference>
<dbReference type="AlphaFoldDB" id="F8NPC9"/>